<dbReference type="EMBL" id="OU898279">
    <property type="protein sequence ID" value="CAG9833847.1"/>
    <property type="molecule type" value="Genomic_DNA"/>
</dbReference>
<dbReference type="PANTHER" id="PTHR23098">
    <property type="entry name" value="AGAP001331-PA-RELATED"/>
    <property type="match status" value="1"/>
</dbReference>
<feature type="domain" description="Myb/SANT-like DNA-binding" evidence="6">
    <location>
        <begin position="7"/>
        <end position="83"/>
    </location>
</feature>
<evidence type="ECO:0000313" key="7">
    <source>
        <dbReference type="EMBL" id="CAG9833847.1"/>
    </source>
</evidence>
<dbReference type="GO" id="GO:0005634">
    <property type="term" value="C:nucleus"/>
    <property type="evidence" value="ECO:0007669"/>
    <property type="project" value="TreeGrafter"/>
</dbReference>
<sequence>MNSEKKRSSNFSGYEINSLMKLIFQEFHVIENKKSDHLSLQDKKESWQRIHNLFNSTNIVNRDLASIKVKYDNIKRNLKKTVSQIKKSKHQTGGDPPANTELNWYEEQLYNLLRTSIDGLPSEGDFDSGNNFSVFIKEENIQVQEDSPQDEIYLSESEVLDSQETSGLKDEMTQSKVDIKKHNFKKRKRITTTTTELRESLNTCNKLAESETELSGLPQSCYEAELNNKKQEDEHKQMECDKKQELLGYDLLIKKEQYQENLAGDKPIP</sequence>
<dbReference type="PANTHER" id="PTHR23098:SF16">
    <property type="entry name" value="REGULATORY PROTEIN ZESTE"/>
    <property type="match status" value="1"/>
</dbReference>
<comment type="function">
    <text evidence="5">Involved in transvection phenomena (= synapsis-dependent gene expression), where the synaptic pairing of chromosomes carrying genes with which zeste interacts influences the expression of these genes. Zeste binds to DNA and stimulates transcription from a nearby promoter.</text>
</comment>
<evidence type="ECO:0000313" key="8">
    <source>
        <dbReference type="Proteomes" id="UP001153709"/>
    </source>
</evidence>
<protein>
    <recommendedName>
        <fullName evidence="2">Regulatory protein zeste</fullName>
    </recommendedName>
</protein>
<organism evidence="7 8">
    <name type="scientific">Diabrotica balteata</name>
    <name type="common">Banded cucumber beetle</name>
    <dbReference type="NCBI Taxonomy" id="107213"/>
    <lineage>
        <taxon>Eukaryota</taxon>
        <taxon>Metazoa</taxon>
        <taxon>Ecdysozoa</taxon>
        <taxon>Arthropoda</taxon>
        <taxon>Hexapoda</taxon>
        <taxon>Insecta</taxon>
        <taxon>Pterygota</taxon>
        <taxon>Neoptera</taxon>
        <taxon>Endopterygota</taxon>
        <taxon>Coleoptera</taxon>
        <taxon>Polyphaga</taxon>
        <taxon>Cucujiformia</taxon>
        <taxon>Chrysomeloidea</taxon>
        <taxon>Chrysomelidae</taxon>
        <taxon>Galerucinae</taxon>
        <taxon>Diabroticina</taxon>
        <taxon>Diabroticites</taxon>
        <taxon>Diabrotica</taxon>
    </lineage>
</organism>
<dbReference type="AlphaFoldDB" id="A0A9N9T1W7"/>
<proteinExistence type="predicted"/>
<evidence type="ECO:0000256" key="5">
    <source>
        <dbReference type="ARBA" id="ARBA00025466"/>
    </source>
</evidence>
<dbReference type="Proteomes" id="UP001153709">
    <property type="component" value="Chromosome 4"/>
</dbReference>
<evidence type="ECO:0000256" key="4">
    <source>
        <dbReference type="ARBA" id="ARBA00023163"/>
    </source>
</evidence>
<comment type="subunit">
    <text evidence="1">Self-associates forming complexes of several hundred monomers.</text>
</comment>
<keyword evidence="4" id="KW-0804">Transcription</keyword>
<name>A0A9N9T1W7_DIABA</name>
<keyword evidence="8" id="KW-1185">Reference proteome</keyword>
<evidence type="ECO:0000256" key="3">
    <source>
        <dbReference type="ARBA" id="ARBA00023015"/>
    </source>
</evidence>
<dbReference type="Pfam" id="PF13873">
    <property type="entry name" value="Myb_DNA-bind_5"/>
    <property type="match status" value="1"/>
</dbReference>
<gene>
    <name evidence="7" type="ORF">DIABBA_LOCUS7213</name>
</gene>
<evidence type="ECO:0000256" key="1">
    <source>
        <dbReference type="ARBA" id="ARBA00011764"/>
    </source>
</evidence>
<dbReference type="InterPro" id="IPR028002">
    <property type="entry name" value="Myb_DNA-bind_5"/>
</dbReference>
<evidence type="ECO:0000259" key="6">
    <source>
        <dbReference type="Pfam" id="PF13873"/>
    </source>
</evidence>
<evidence type="ECO:0000256" key="2">
    <source>
        <dbReference type="ARBA" id="ARBA00016807"/>
    </source>
</evidence>
<reference evidence="7" key="1">
    <citation type="submission" date="2022-01" db="EMBL/GenBank/DDBJ databases">
        <authorList>
            <person name="King R."/>
        </authorList>
    </citation>
    <scope>NUCLEOTIDE SEQUENCE</scope>
</reference>
<accession>A0A9N9T1W7</accession>
<keyword evidence="3" id="KW-0805">Transcription regulation</keyword>
<dbReference type="OrthoDB" id="6134189at2759"/>